<name>A0A645JAY7_9ZZZZ</name>
<proteinExistence type="predicted"/>
<comment type="caution">
    <text evidence="2">The sequence shown here is derived from an EMBL/GenBank/DDBJ whole genome shotgun (WGS) entry which is preliminary data.</text>
</comment>
<dbReference type="EMBL" id="VSSQ01127283">
    <property type="protein sequence ID" value="MPN56673.1"/>
    <property type="molecule type" value="Genomic_DNA"/>
</dbReference>
<evidence type="ECO:0008006" key="3">
    <source>
        <dbReference type="Google" id="ProtNLM"/>
    </source>
</evidence>
<dbReference type="AlphaFoldDB" id="A0A645JAY7"/>
<accession>A0A645JAY7</accession>
<keyword evidence="1" id="KW-1133">Transmembrane helix</keyword>
<evidence type="ECO:0000313" key="2">
    <source>
        <dbReference type="EMBL" id="MPN56673.1"/>
    </source>
</evidence>
<evidence type="ECO:0000256" key="1">
    <source>
        <dbReference type="SAM" id="Phobius"/>
    </source>
</evidence>
<keyword evidence="1" id="KW-0812">Transmembrane</keyword>
<reference evidence="2" key="1">
    <citation type="submission" date="2019-08" db="EMBL/GenBank/DDBJ databases">
        <authorList>
            <person name="Kucharzyk K."/>
            <person name="Murdoch R.W."/>
            <person name="Higgins S."/>
            <person name="Loffler F."/>
        </authorList>
    </citation>
    <scope>NUCLEOTIDE SEQUENCE</scope>
</reference>
<sequence length="77" mass="8273">MDKIDWVTKLSSRKFWAAVTGFLTAILTIFEVDNLTIEQIIGLVSALSVLIAYIIGEGLVDSARASAGTVSSEVEKV</sequence>
<keyword evidence="1" id="KW-0472">Membrane</keyword>
<feature type="transmembrane region" description="Helical" evidence="1">
    <location>
        <begin position="12"/>
        <end position="30"/>
    </location>
</feature>
<protein>
    <recommendedName>
        <fullName evidence="3">Holin</fullName>
    </recommendedName>
</protein>
<feature type="transmembrane region" description="Helical" evidence="1">
    <location>
        <begin position="36"/>
        <end position="56"/>
    </location>
</feature>
<organism evidence="2">
    <name type="scientific">bioreactor metagenome</name>
    <dbReference type="NCBI Taxonomy" id="1076179"/>
    <lineage>
        <taxon>unclassified sequences</taxon>
        <taxon>metagenomes</taxon>
        <taxon>ecological metagenomes</taxon>
    </lineage>
</organism>
<gene>
    <name evidence="2" type="ORF">SDC9_204363</name>
</gene>